<feature type="compositionally biased region" description="Polar residues" evidence="5">
    <location>
        <begin position="181"/>
        <end position="193"/>
    </location>
</feature>
<dbReference type="Pfam" id="PF08281">
    <property type="entry name" value="Sigma70_r4_2"/>
    <property type="match status" value="1"/>
</dbReference>
<protein>
    <submittedName>
        <fullName evidence="8">RNA polymerase sigma-70 factor, ECF subfamily</fullName>
    </submittedName>
</protein>
<keyword evidence="2" id="KW-0805">Transcription regulation</keyword>
<gene>
    <name evidence="8" type="ORF">SAMN02745126_05869</name>
</gene>
<dbReference type="Pfam" id="PF04542">
    <property type="entry name" value="Sigma70_r2"/>
    <property type="match status" value="1"/>
</dbReference>
<evidence type="ECO:0000256" key="4">
    <source>
        <dbReference type="ARBA" id="ARBA00023163"/>
    </source>
</evidence>
<accession>A0A1T4T8V8</accession>
<dbReference type="EMBL" id="FUWJ01000014">
    <property type="protein sequence ID" value="SKA37010.1"/>
    <property type="molecule type" value="Genomic_DNA"/>
</dbReference>
<evidence type="ECO:0000256" key="1">
    <source>
        <dbReference type="ARBA" id="ARBA00010641"/>
    </source>
</evidence>
<evidence type="ECO:0000259" key="6">
    <source>
        <dbReference type="Pfam" id="PF04542"/>
    </source>
</evidence>
<sequence length="205" mass="22638">MAAVSKAPVSKEVDSKQDLQDFHDQLRAILPRLRVYALSLTRDRDAADDLVHDTVIKALTGRESFQPGTNLSAWVFRIQRNEFISGLRRTRPSVPVDSAIAETLSHQPHQESRLVMREFMSAFGKLAPTQREALLLAVLEGQSYEVIAAHTGVSVGTVKSRISRARDTLERLLLEGDTKQRSSSTHEPSTSVGRDTGHAGPSAER</sequence>
<dbReference type="STRING" id="225324.SAMN02745126_05869"/>
<dbReference type="GO" id="GO:0003677">
    <property type="term" value="F:DNA binding"/>
    <property type="evidence" value="ECO:0007669"/>
    <property type="project" value="InterPro"/>
</dbReference>
<dbReference type="Proteomes" id="UP000190092">
    <property type="component" value="Unassembled WGS sequence"/>
</dbReference>
<keyword evidence="4" id="KW-0804">Transcription</keyword>
<organism evidence="8 9">
    <name type="scientific">Enhydrobacter aerosaccus</name>
    <dbReference type="NCBI Taxonomy" id="225324"/>
    <lineage>
        <taxon>Bacteria</taxon>
        <taxon>Pseudomonadati</taxon>
        <taxon>Pseudomonadota</taxon>
        <taxon>Alphaproteobacteria</taxon>
        <taxon>Hyphomicrobiales</taxon>
        <taxon>Enhydrobacter</taxon>
    </lineage>
</organism>
<dbReference type="GO" id="GO:0016987">
    <property type="term" value="F:sigma factor activity"/>
    <property type="evidence" value="ECO:0007669"/>
    <property type="project" value="UniProtKB-KW"/>
</dbReference>
<evidence type="ECO:0000256" key="5">
    <source>
        <dbReference type="SAM" id="MobiDB-lite"/>
    </source>
</evidence>
<dbReference type="InterPro" id="IPR013325">
    <property type="entry name" value="RNA_pol_sigma_r2"/>
</dbReference>
<proteinExistence type="inferred from homology"/>
<feature type="domain" description="RNA polymerase sigma factor 70 region 4 type 2" evidence="7">
    <location>
        <begin position="117"/>
        <end position="169"/>
    </location>
</feature>
<dbReference type="RefSeq" id="WP_085937607.1">
    <property type="nucleotide sequence ID" value="NZ_FUWJ01000014.1"/>
</dbReference>
<dbReference type="InterPro" id="IPR036388">
    <property type="entry name" value="WH-like_DNA-bd_sf"/>
</dbReference>
<evidence type="ECO:0000259" key="7">
    <source>
        <dbReference type="Pfam" id="PF08281"/>
    </source>
</evidence>
<dbReference type="PANTHER" id="PTHR43133">
    <property type="entry name" value="RNA POLYMERASE ECF-TYPE SIGMA FACTO"/>
    <property type="match status" value="1"/>
</dbReference>
<feature type="region of interest" description="Disordered" evidence="5">
    <location>
        <begin position="174"/>
        <end position="205"/>
    </location>
</feature>
<dbReference type="NCBIfam" id="TIGR02937">
    <property type="entry name" value="sigma70-ECF"/>
    <property type="match status" value="1"/>
</dbReference>
<dbReference type="GO" id="GO:0006352">
    <property type="term" value="P:DNA-templated transcription initiation"/>
    <property type="evidence" value="ECO:0007669"/>
    <property type="project" value="InterPro"/>
</dbReference>
<dbReference type="InterPro" id="IPR014284">
    <property type="entry name" value="RNA_pol_sigma-70_dom"/>
</dbReference>
<dbReference type="InterPro" id="IPR013249">
    <property type="entry name" value="RNA_pol_sigma70_r4_t2"/>
</dbReference>
<dbReference type="OrthoDB" id="9803470at2"/>
<evidence type="ECO:0000256" key="2">
    <source>
        <dbReference type="ARBA" id="ARBA00023015"/>
    </source>
</evidence>
<dbReference type="AlphaFoldDB" id="A0A1T4T8V8"/>
<dbReference type="Gene3D" id="1.10.10.10">
    <property type="entry name" value="Winged helix-like DNA-binding domain superfamily/Winged helix DNA-binding domain"/>
    <property type="match status" value="1"/>
</dbReference>
<evidence type="ECO:0000313" key="9">
    <source>
        <dbReference type="Proteomes" id="UP000190092"/>
    </source>
</evidence>
<evidence type="ECO:0000313" key="8">
    <source>
        <dbReference type="EMBL" id="SKA37010.1"/>
    </source>
</evidence>
<comment type="similarity">
    <text evidence="1">Belongs to the sigma-70 factor family. ECF subfamily.</text>
</comment>
<dbReference type="InterPro" id="IPR013324">
    <property type="entry name" value="RNA_pol_sigma_r3/r4-like"/>
</dbReference>
<keyword evidence="9" id="KW-1185">Reference proteome</keyword>
<reference evidence="9" key="1">
    <citation type="submission" date="2017-02" db="EMBL/GenBank/DDBJ databases">
        <authorList>
            <person name="Varghese N."/>
            <person name="Submissions S."/>
        </authorList>
    </citation>
    <scope>NUCLEOTIDE SEQUENCE [LARGE SCALE GENOMIC DNA]</scope>
    <source>
        <strain evidence="9">ATCC 27094</strain>
    </source>
</reference>
<dbReference type="PANTHER" id="PTHR43133:SF25">
    <property type="entry name" value="RNA POLYMERASE SIGMA FACTOR RFAY-RELATED"/>
    <property type="match status" value="1"/>
</dbReference>
<dbReference type="Gene3D" id="1.10.1740.10">
    <property type="match status" value="1"/>
</dbReference>
<dbReference type="SUPFAM" id="SSF88659">
    <property type="entry name" value="Sigma3 and sigma4 domains of RNA polymerase sigma factors"/>
    <property type="match status" value="1"/>
</dbReference>
<name>A0A1T4T8V8_9HYPH</name>
<dbReference type="CDD" id="cd06171">
    <property type="entry name" value="Sigma70_r4"/>
    <property type="match status" value="1"/>
</dbReference>
<keyword evidence="3" id="KW-0731">Sigma factor</keyword>
<dbReference type="SUPFAM" id="SSF88946">
    <property type="entry name" value="Sigma2 domain of RNA polymerase sigma factors"/>
    <property type="match status" value="1"/>
</dbReference>
<dbReference type="InterPro" id="IPR007627">
    <property type="entry name" value="RNA_pol_sigma70_r2"/>
</dbReference>
<feature type="domain" description="RNA polymerase sigma-70 region 2" evidence="6">
    <location>
        <begin position="28"/>
        <end position="91"/>
    </location>
</feature>
<evidence type="ECO:0000256" key="3">
    <source>
        <dbReference type="ARBA" id="ARBA00023082"/>
    </source>
</evidence>
<dbReference type="InterPro" id="IPR039425">
    <property type="entry name" value="RNA_pol_sigma-70-like"/>
</dbReference>